<proteinExistence type="predicted"/>
<protein>
    <submittedName>
        <fullName evidence="2">Uncharacterized protein</fullName>
    </submittedName>
</protein>
<organism evidence="1 2">
    <name type="scientific">Wuchereria bancrofti</name>
    <dbReference type="NCBI Taxonomy" id="6293"/>
    <lineage>
        <taxon>Eukaryota</taxon>
        <taxon>Metazoa</taxon>
        <taxon>Ecdysozoa</taxon>
        <taxon>Nematoda</taxon>
        <taxon>Chromadorea</taxon>
        <taxon>Rhabditida</taxon>
        <taxon>Spirurina</taxon>
        <taxon>Spiruromorpha</taxon>
        <taxon>Filarioidea</taxon>
        <taxon>Onchocercidae</taxon>
        <taxon>Wuchereria</taxon>
    </lineage>
</organism>
<dbReference type="WBParaSite" id="mrna-Wban_10177">
    <property type="protein sequence ID" value="mrna-Wban_10177"/>
    <property type="gene ID" value="Wban_10177"/>
</dbReference>
<reference evidence="1" key="2">
    <citation type="journal article" date="2016" name="Mol. Ecol.">
        <title>Population genomics of the filarial nematode parasite Wuchereria bancrofti from mosquitoes.</title>
        <authorList>
            <person name="Small S.T."/>
            <person name="Reimer L.J."/>
            <person name="Tisch D.J."/>
            <person name="King C.L."/>
            <person name="Christensen B.M."/>
            <person name="Siba P.M."/>
            <person name="Kazura J.W."/>
            <person name="Serre D."/>
            <person name="Zimmerman P.A."/>
        </authorList>
    </citation>
    <scope>NUCLEOTIDE SEQUENCE</scope>
    <source>
        <strain evidence="1">pt0022</strain>
    </source>
</reference>
<evidence type="ECO:0000313" key="1">
    <source>
        <dbReference type="Proteomes" id="UP000093561"/>
    </source>
</evidence>
<name>A0AAF5RXQ9_WUCBA</name>
<evidence type="ECO:0000313" key="2">
    <source>
        <dbReference type="WBParaSite" id="mrna-Wban_10177"/>
    </source>
</evidence>
<accession>A0AAF5RXQ9</accession>
<reference evidence="1" key="1">
    <citation type="submission" date="2015-03" db="EMBL/GenBank/DDBJ databases">
        <title>Wuchereria bancrofti Genome Sequencing Papua New Guinea Strain.</title>
        <authorList>
            <person name="Small S.T."/>
            <person name="Serre D."/>
            <person name="Zimmerman P.A."/>
        </authorList>
    </citation>
    <scope>NUCLEOTIDE SEQUENCE [LARGE SCALE GENOMIC DNA]</scope>
    <source>
        <strain evidence="1">pt0022</strain>
    </source>
</reference>
<dbReference type="Proteomes" id="UP000093561">
    <property type="component" value="Unassembled WGS sequence"/>
</dbReference>
<sequence length="32" mass="3970">MNCVTLIIYREERDLIKFSCRICVCEFYVFVY</sequence>
<reference evidence="2" key="3">
    <citation type="submission" date="2024-02" db="UniProtKB">
        <authorList>
            <consortium name="WormBaseParasite"/>
        </authorList>
    </citation>
    <scope>IDENTIFICATION</scope>
    <source>
        <strain evidence="2">pt0022</strain>
    </source>
</reference>
<dbReference type="AlphaFoldDB" id="A0AAF5RXQ9"/>